<comment type="catalytic activity">
    <reaction evidence="5">
        <text>L-aspartate + L-glutamine + ATP + H2O = L-asparagine + L-glutamate + AMP + diphosphate + H(+)</text>
        <dbReference type="Rhea" id="RHEA:12228"/>
        <dbReference type="ChEBI" id="CHEBI:15377"/>
        <dbReference type="ChEBI" id="CHEBI:15378"/>
        <dbReference type="ChEBI" id="CHEBI:29985"/>
        <dbReference type="ChEBI" id="CHEBI:29991"/>
        <dbReference type="ChEBI" id="CHEBI:30616"/>
        <dbReference type="ChEBI" id="CHEBI:33019"/>
        <dbReference type="ChEBI" id="CHEBI:58048"/>
        <dbReference type="ChEBI" id="CHEBI:58359"/>
        <dbReference type="ChEBI" id="CHEBI:456215"/>
        <dbReference type="EC" id="6.3.5.4"/>
    </reaction>
</comment>
<evidence type="ECO:0000313" key="11">
    <source>
        <dbReference type="Proteomes" id="UP000614221"/>
    </source>
</evidence>
<feature type="binding site" evidence="7">
    <location>
        <begin position="357"/>
        <end position="358"/>
    </location>
    <ligand>
        <name>ATP</name>
        <dbReference type="ChEBI" id="CHEBI:30616"/>
    </ligand>
</feature>
<dbReference type="Pfam" id="PF13537">
    <property type="entry name" value="GATase_7"/>
    <property type="match status" value="1"/>
</dbReference>
<feature type="active site" description="For GATase activity" evidence="6">
    <location>
        <position position="2"/>
    </location>
</feature>
<comment type="similarity">
    <text evidence="1">Belongs to the asparagine synthetase family.</text>
</comment>
<evidence type="ECO:0000256" key="3">
    <source>
        <dbReference type="ARBA" id="ARBA00022840"/>
    </source>
</evidence>
<dbReference type="InterPro" id="IPR033738">
    <property type="entry name" value="AsnB_N"/>
</dbReference>
<dbReference type="SUPFAM" id="SSF52402">
    <property type="entry name" value="Adenine nucleotide alpha hydrolases-like"/>
    <property type="match status" value="1"/>
</dbReference>
<dbReference type="PANTHER" id="PTHR43284">
    <property type="entry name" value="ASPARAGINE SYNTHETASE (GLUTAMINE-HYDROLYZING)"/>
    <property type="match status" value="1"/>
</dbReference>
<evidence type="ECO:0000256" key="1">
    <source>
        <dbReference type="ARBA" id="ARBA00005752"/>
    </source>
</evidence>
<evidence type="ECO:0000256" key="6">
    <source>
        <dbReference type="PIRSR" id="PIRSR001589-1"/>
    </source>
</evidence>
<feature type="binding site" evidence="7">
    <location>
        <position position="284"/>
    </location>
    <ligand>
        <name>ATP</name>
        <dbReference type="ChEBI" id="CHEBI:30616"/>
    </ligand>
</feature>
<feature type="domain" description="Glutamine amidotransferase type-2" evidence="9">
    <location>
        <begin position="2"/>
        <end position="210"/>
    </location>
</feature>
<keyword evidence="6" id="KW-0028">Amino-acid biosynthesis</keyword>
<name>A0A830EUB5_9EURY</name>
<comment type="caution">
    <text evidence="10">The sequence shown here is derived from an EMBL/GenBank/DDBJ whole genome shotgun (WGS) entry which is preliminary data.</text>
</comment>
<keyword evidence="6" id="KW-0061">Asparagine biosynthesis</keyword>
<dbReference type="InterPro" id="IPR051786">
    <property type="entry name" value="ASN_synthetase/amidase"/>
</dbReference>
<sequence length="632" mass="71933">MCGISGLYSTSNSPDTRILERMNDCLNYRGPDESGYFCDGLVGLAHRRLSIVGLDTGRQPIFNEDETISVIFNGEIYNYPELRNNLEPRHTFETDTDTEVLVHLYEEHGLSFVKYLRGMFAFAIWDTDKDRLLLARDRMGIKPLLLADDGDTIAFASELPALLESSIDHGGLDQRAISEYFAFGQIPAPRTIFNNVRKLEPGELVIIDDGDRTHEKFYTPSIERREPSFEDAVDTLRNRIDDAIERRLMSDVPLGAFLSGGIDSSIIVGTMAELIDEQVRTFTVGFDQSLFDESWAAREVADFHNTDHTKFTVTPDDVRDTIPTVLDRLGEPFADPSLIPTYIVSRETSQNVKVALSGDGADELFAGYSKYRGEYYSKYYRSLPKSLRANLITPAINGLEASRSGHRGELVRKAQKFIRGDEETVSDRHFEWNRICSEDTVQTLTTGSPVVAGEERMRDEHRDHVTTLPENRRDDMSRILAVDTRFGLPNQILQKTDLASMYNSLEVRVPFLDQAVVEYALSLPSEYKITRTEQKRVLKRAFEDRLPDSILERNKQGFDMPIGEWFKNELAGEFRDTITGMDTKLFNPREVLDVRDEHVDGNHEHSKFLWSAYVFARWHNRMVDAGVLSSSS</sequence>
<dbReference type="InterPro" id="IPR014729">
    <property type="entry name" value="Rossmann-like_a/b/a_fold"/>
</dbReference>
<dbReference type="CDD" id="cd01991">
    <property type="entry name" value="Asn_synthase_B_C"/>
    <property type="match status" value="1"/>
</dbReference>
<evidence type="ECO:0000256" key="8">
    <source>
        <dbReference type="PIRSR" id="PIRSR001589-3"/>
    </source>
</evidence>
<keyword evidence="4 6" id="KW-0315">Glutamine amidotransferase</keyword>
<dbReference type="Gene3D" id="3.40.50.620">
    <property type="entry name" value="HUPs"/>
    <property type="match status" value="1"/>
</dbReference>
<reference evidence="10" key="2">
    <citation type="submission" date="2020-09" db="EMBL/GenBank/DDBJ databases">
        <authorList>
            <person name="Sun Q."/>
            <person name="Ohkuma M."/>
        </authorList>
    </citation>
    <scope>NUCLEOTIDE SEQUENCE</scope>
    <source>
        <strain evidence="10">JCM 19018</strain>
    </source>
</reference>
<dbReference type="Proteomes" id="UP000614221">
    <property type="component" value="Unassembled WGS sequence"/>
</dbReference>
<dbReference type="AlphaFoldDB" id="A0A830EUB5"/>
<dbReference type="SUPFAM" id="SSF56235">
    <property type="entry name" value="N-terminal nucleophile aminohydrolases (Ntn hydrolases)"/>
    <property type="match status" value="1"/>
</dbReference>
<evidence type="ECO:0000256" key="7">
    <source>
        <dbReference type="PIRSR" id="PIRSR001589-2"/>
    </source>
</evidence>
<dbReference type="GO" id="GO:0006529">
    <property type="term" value="P:asparagine biosynthetic process"/>
    <property type="evidence" value="ECO:0007669"/>
    <property type="project" value="UniProtKB-KW"/>
</dbReference>
<dbReference type="EC" id="6.3.5.4" evidence="5"/>
<accession>A0A830EUB5</accession>
<feature type="binding site" evidence="7">
    <location>
        <position position="97"/>
    </location>
    <ligand>
        <name>L-glutamine</name>
        <dbReference type="ChEBI" id="CHEBI:58359"/>
    </ligand>
</feature>
<dbReference type="GO" id="GO:0005524">
    <property type="term" value="F:ATP binding"/>
    <property type="evidence" value="ECO:0007669"/>
    <property type="project" value="UniProtKB-KW"/>
</dbReference>
<evidence type="ECO:0000256" key="2">
    <source>
        <dbReference type="ARBA" id="ARBA00022741"/>
    </source>
</evidence>
<dbReference type="PANTHER" id="PTHR43284:SF1">
    <property type="entry name" value="ASPARAGINE SYNTHETASE"/>
    <property type="match status" value="1"/>
</dbReference>
<evidence type="ECO:0000313" key="10">
    <source>
        <dbReference type="EMBL" id="GGK74954.1"/>
    </source>
</evidence>
<dbReference type="RefSeq" id="WP_229775327.1">
    <property type="nucleotide sequence ID" value="NZ_BMPD01000005.1"/>
</dbReference>
<protein>
    <recommendedName>
        <fullName evidence="5">Putative asparagine synthetase [glutamine-hydrolyzing]</fullName>
        <ecNumber evidence="5">6.3.5.4</ecNumber>
    </recommendedName>
</protein>
<dbReference type="PROSITE" id="PS51278">
    <property type="entry name" value="GATASE_TYPE_2"/>
    <property type="match status" value="1"/>
</dbReference>
<dbReference type="NCBIfam" id="TIGR01536">
    <property type="entry name" value="asn_synth_AEB"/>
    <property type="match status" value="1"/>
</dbReference>
<feature type="site" description="Important for beta-aspartyl-AMP intermediate formation" evidence="8">
    <location>
        <position position="359"/>
    </location>
</feature>
<evidence type="ECO:0000259" key="9">
    <source>
        <dbReference type="PROSITE" id="PS51278"/>
    </source>
</evidence>
<dbReference type="Gene3D" id="3.60.20.10">
    <property type="entry name" value="Glutamine Phosphoribosylpyrophosphate, subunit 1, domain 1"/>
    <property type="match status" value="1"/>
</dbReference>
<proteinExistence type="inferred from homology"/>
<gene>
    <name evidence="10" type="primary">asnB</name>
    <name evidence="10" type="ORF">GCM10009067_29020</name>
</gene>
<dbReference type="InterPro" id="IPR001962">
    <property type="entry name" value="Asn_synthase"/>
</dbReference>
<dbReference type="EMBL" id="BMPD01000005">
    <property type="protein sequence ID" value="GGK74954.1"/>
    <property type="molecule type" value="Genomic_DNA"/>
</dbReference>
<dbReference type="InterPro" id="IPR029055">
    <property type="entry name" value="Ntn_hydrolases_N"/>
</dbReference>
<evidence type="ECO:0000256" key="5">
    <source>
        <dbReference type="PIRNR" id="PIRNR001589"/>
    </source>
</evidence>
<dbReference type="Pfam" id="PF00733">
    <property type="entry name" value="Asn_synthase"/>
    <property type="match status" value="1"/>
</dbReference>
<reference evidence="10" key="1">
    <citation type="journal article" date="2014" name="Int. J. Syst. Evol. Microbiol.">
        <title>Complete genome sequence of Corynebacterium casei LMG S-19264T (=DSM 44701T), isolated from a smear-ripened cheese.</title>
        <authorList>
            <consortium name="US DOE Joint Genome Institute (JGI-PGF)"/>
            <person name="Walter F."/>
            <person name="Albersmeier A."/>
            <person name="Kalinowski J."/>
            <person name="Ruckert C."/>
        </authorList>
    </citation>
    <scope>NUCLEOTIDE SEQUENCE</scope>
    <source>
        <strain evidence="10">JCM 19018</strain>
    </source>
</reference>
<dbReference type="PIRSF" id="PIRSF001589">
    <property type="entry name" value="Asn_synthetase_glu-h"/>
    <property type="match status" value="1"/>
</dbReference>
<dbReference type="InterPro" id="IPR017932">
    <property type="entry name" value="GATase_2_dom"/>
</dbReference>
<dbReference type="CDD" id="cd00712">
    <property type="entry name" value="AsnB"/>
    <property type="match status" value="1"/>
</dbReference>
<evidence type="ECO:0000256" key="4">
    <source>
        <dbReference type="ARBA" id="ARBA00022962"/>
    </source>
</evidence>
<keyword evidence="3 5" id="KW-0067">ATP-binding</keyword>
<dbReference type="InterPro" id="IPR006426">
    <property type="entry name" value="Asn_synth_AEB"/>
</dbReference>
<organism evidence="10 11">
    <name type="scientific">Haloarcula sebkhae</name>
    <dbReference type="NCBI Taxonomy" id="932660"/>
    <lineage>
        <taxon>Archaea</taxon>
        <taxon>Methanobacteriati</taxon>
        <taxon>Methanobacteriota</taxon>
        <taxon>Stenosarchaea group</taxon>
        <taxon>Halobacteria</taxon>
        <taxon>Halobacteriales</taxon>
        <taxon>Haloarculaceae</taxon>
        <taxon>Haloarcula</taxon>
    </lineage>
</organism>
<dbReference type="GO" id="GO:0005829">
    <property type="term" value="C:cytosol"/>
    <property type="evidence" value="ECO:0007669"/>
    <property type="project" value="TreeGrafter"/>
</dbReference>
<keyword evidence="2 5" id="KW-0547">Nucleotide-binding</keyword>
<dbReference type="GO" id="GO:0004066">
    <property type="term" value="F:asparagine synthase (glutamine-hydrolyzing) activity"/>
    <property type="evidence" value="ECO:0007669"/>
    <property type="project" value="UniProtKB-EC"/>
</dbReference>